<dbReference type="EMBL" id="CM037619">
    <property type="protein sequence ID" value="KAH8006389.1"/>
    <property type="molecule type" value="Genomic_DNA"/>
</dbReference>
<sequence>MANFCSDLVKHRRVFLIAIVVGMGGTFLFGFQITVIPFASPFIKNFINDTWLERYNAPIDDQTLTVLWSVIVSALSVGGLIGAGLSRYLSSRYGKRNSLVLSNLLVVVAALITGTSKLAHTFEMILLGRFLYGFGAGLGSCIQIQYLGEISPKKIRGLINVTAIVLANLGRLLGQVTGLRELLGTEALWPLLLASTGIAGLVPLVAVPFFPETPPYLFIQKGDLEGSLKAMRWLWGQEDHKAEMEDLRKEKAAMEKIKIMTILELFRDRTVRCQVYLIIMVALAGPLSGIIAIYFYSFEVLHTAGLDQELIPYVTLGIGACDLGANLVCLYAVQHFGRRQLLLWGYGSMMLLLALLTAGLSLQDHAFWLPYCNMALIFLFVVSFAVGPAGGTLLVTVELFTQSSRPAADARRLFAIIQVTEVRATFSHANTQQLAYRTL</sequence>
<comment type="caution">
    <text evidence="1">The sequence shown here is derived from an EMBL/GenBank/DDBJ whole genome shotgun (WGS) entry which is preliminary data.</text>
</comment>
<evidence type="ECO:0000313" key="2">
    <source>
        <dbReference type="Proteomes" id="UP000827872"/>
    </source>
</evidence>
<name>A0ACB8FMT7_9SAUR</name>
<keyword evidence="2" id="KW-1185">Reference proteome</keyword>
<gene>
    <name evidence="1" type="ORF">K3G42_003429</name>
</gene>
<organism evidence="1 2">
    <name type="scientific">Sphaerodactylus townsendi</name>
    <dbReference type="NCBI Taxonomy" id="933632"/>
    <lineage>
        <taxon>Eukaryota</taxon>
        <taxon>Metazoa</taxon>
        <taxon>Chordata</taxon>
        <taxon>Craniata</taxon>
        <taxon>Vertebrata</taxon>
        <taxon>Euteleostomi</taxon>
        <taxon>Lepidosauria</taxon>
        <taxon>Squamata</taxon>
        <taxon>Bifurcata</taxon>
        <taxon>Gekkota</taxon>
        <taxon>Sphaerodactylidae</taxon>
        <taxon>Sphaerodactylus</taxon>
    </lineage>
</organism>
<evidence type="ECO:0000313" key="1">
    <source>
        <dbReference type="EMBL" id="KAH8006389.1"/>
    </source>
</evidence>
<dbReference type="Proteomes" id="UP000827872">
    <property type="component" value="Linkage Group LG06"/>
</dbReference>
<proteinExistence type="predicted"/>
<reference evidence="1" key="1">
    <citation type="submission" date="2021-08" db="EMBL/GenBank/DDBJ databases">
        <title>The first chromosome-level gecko genome reveals the dynamic sex chromosomes of Neotropical dwarf geckos (Sphaerodactylidae: Sphaerodactylus).</title>
        <authorList>
            <person name="Pinto B.J."/>
            <person name="Keating S.E."/>
            <person name="Gamble T."/>
        </authorList>
    </citation>
    <scope>NUCLEOTIDE SEQUENCE</scope>
    <source>
        <strain evidence="1">TG3544</strain>
    </source>
</reference>
<accession>A0ACB8FMT7</accession>
<protein>
    <submittedName>
        <fullName evidence="1">Uncharacterized protein</fullName>
    </submittedName>
</protein>